<dbReference type="CDD" id="cd00190">
    <property type="entry name" value="Tryp_SPc"/>
    <property type="match status" value="1"/>
</dbReference>
<keyword evidence="3 9" id="KW-0645">Protease</keyword>
<dbReference type="InterPro" id="IPR009003">
    <property type="entry name" value="Peptidase_S1_PA"/>
</dbReference>
<evidence type="ECO:0000256" key="2">
    <source>
        <dbReference type="ARBA" id="ARBA00022525"/>
    </source>
</evidence>
<dbReference type="GO" id="GO:0006508">
    <property type="term" value="P:proteolysis"/>
    <property type="evidence" value="ECO:0007669"/>
    <property type="project" value="UniProtKB-KW"/>
</dbReference>
<dbReference type="GO" id="GO:0004252">
    <property type="term" value="F:serine-type endopeptidase activity"/>
    <property type="evidence" value="ECO:0007669"/>
    <property type="project" value="InterPro"/>
</dbReference>
<dbReference type="InterPro" id="IPR043504">
    <property type="entry name" value="Peptidase_S1_PA_chymotrypsin"/>
</dbReference>
<name>A0AAJ7E5A4_PAPXU</name>
<reference evidence="12 13" key="1">
    <citation type="submission" date="2025-04" db="UniProtKB">
        <authorList>
            <consortium name="RefSeq"/>
        </authorList>
    </citation>
    <scope>IDENTIFICATION</scope>
</reference>
<dbReference type="InterPro" id="IPR018114">
    <property type="entry name" value="TRYPSIN_HIS"/>
</dbReference>
<dbReference type="RefSeq" id="XP_013163253.1">
    <property type="nucleotide sequence ID" value="XM_013307799.1"/>
</dbReference>
<dbReference type="SMART" id="SM00020">
    <property type="entry name" value="Tryp_SPc"/>
    <property type="match status" value="1"/>
</dbReference>
<protein>
    <submittedName>
        <fullName evidence="12 13">Venom protease-like isoform X1</fullName>
    </submittedName>
</protein>
<accession>A0AAJ7E5A4</accession>
<organism evidence="13">
    <name type="scientific">Papilio xuthus</name>
    <name type="common">Asian swallowtail butterfly</name>
    <dbReference type="NCBI Taxonomy" id="66420"/>
    <lineage>
        <taxon>Eukaryota</taxon>
        <taxon>Metazoa</taxon>
        <taxon>Ecdysozoa</taxon>
        <taxon>Arthropoda</taxon>
        <taxon>Hexapoda</taxon>
        <taxon>Insecta</taxon>
        <taxon>Pterygota</taxon>
        <taxon>Neoptera</taxon>
        <taxon>Endopterygota</taxon>
        <taxon>Lepidoptera</taxon>
        <taxon>Glossata</taxon>
        <taxon>Ditrysia</taxon>
        <taxon>Papilionoidea</taxon>
        <taxon>Papilionidae</taxon>
        <taxon>Papilioninae</taxon>
        <taxon>Papilio</taxon>
    </lineage>
</organism>
<dbReference type="InterPro" id="IPR001314">
    <property type="entry name" value="Peptidase_S1A"/>
</dbReference>
<dbReference type="GeneID" id="106114539"/>
<evidence type="ECO:0000256" key="8">
    <source>
        <dbReference type="ARBA" id="ARBA00023157"/>
    </source>
</evidence>
<dbReference type="Pfam" id="PF00089">
    <property type="entry name" value="Trypsin"/>
    <property type="match status" value="1"/>
</dbReference>
<evidence type="ECO:0000313" key="13">
    <source>
        <dbReference type="RefSeq" id="XP_013163261.1"/>
    </source>
</evidence>
<dbReference type="InterPro" id="IPR033116">
    <property type="entry name" value="TRYPSIN_SER"/>
</dbReference>
<proteinExistence type="predicted"/>
<evidence type="ECO:0000256" key="6">
    <source>
        <dbReference type="ARBA" id="ARBA00022825"/>
    </source>
</evidence>
<evidence type="ECO:0000256" key="7">
    <source>
        <dbReference type="ARBA" id="ARBA00023145"/>
    </source>
</evidence>
<evidence type="ECO:0000256" key="9">
    <source>
        <dbReference type="RuleBase" id="RU363034"/>
    </source>
</evidence>
<dbReference type="SUPFAM" id="SSF50494">
    <property type="entry name" value="Trypsin-like serine proteases"/>
    <property type="match status" value="1"/>
</dbReference>
<evidence type="ECO:0000313" key="12">
    <source>
        <dbReference type="RefSeq" id="XP_013163253.1"/>
    </source>
</evidence>
<dbReference type="PROSITE" id="PS00135">
    <property type="entry name" value="TRYPSIN_SER"/>
    <property type="match status" value="1"/>
</dbReference>
<feature type="domain" description="Peptidase S1" evidence="11">
    <location>
        <begin position="140"/>
        <end position="391"/>
    </location>
</feature>
<keyword evidence="2" id="KW-0964">Secreted</keyword>
<keyword evidence="6 9" id="KW-0720">Serine protease</keyword>
<comment type="subcellular location">
    <subcellularLocation>
        <location evidence="1">Secreted</location>
    </subcellularLocation>
</comment>
<dbReference type="PROSITE" id="PS00134">
    <property type="entry name" value="TRYPSIN_HIS"/>
    <property type="match status" value="1"/>
</dbReference>
<dbReference type="Proteomes" id="UP000694872">
    <property type="component" value="Unplaced"/>
</dbReference>
<evidence type="ECO:0000259" key="11">
    <source>
        <dbReference type="PROSITE" id="PS50240"/>
    </source>
</evidence>
<keyword evidence="4 10" id="KW-0732">Signal</keyword>
<evidence type="ECO:0000256" key="5">
    <source>
        <dbReference type="ARBA" id="ARBA00022801"/>
    </source>
</evidence>
<sequence>MYINILLLLLFFDDVLIEAKEGDDCVVEHTKILGKCTPPDQCNAANKDYLMNGIKPTFCEHSFSNVLVCCRDGSSILQAAEPVALRSGKDFTDNRRVSERKCEEYSRIVTQNVVYSPLVPDESPKSVSTPNCYHTYIELVVGGEKANLGEFPHMAAVGWVNTDGQYIFSCGGSLISTRHVLTAAHCSRNPRAKDPTPAIVRLGDLNLNTSVEDGATPIDVPIKTIHVHPEYKPPMKYHDIAILELAADIDIDSSIRPACLWQKPDFGQYTIAYATGWGTTDPRKYKLSNDLQKVSLTLLNTDTCDMLLKNNINRLWHGFSQTQICAGEIRGGKDTCQGDSGSPLQVSSMDNDCIYYVMGVTSFGGKCGQSDQPAVYTKVSSYISWIESIVWPI</sequence>
<dbReference type="InterPro" id="IPR001254">
    <property type="entry name" value="Trypsin_dom"/>
</dbReference>
<evidence type="ECO:0000256" key="10">
    <source>
        <dbReference type="SAM" id="SignalP"/>
    </source>
</evidence>
<keyword evidence="8" id="KW-1015">Disulfide bond</keyword>
<keyword evidence="5 9" id="KW-0378">Hydrolase</keyword>
<dbReference type="PANTHER" id="PTHR24252:SF7">
    <property type="entry name" value="HYALIN"/>
    <property type="match status" value="1"/>
</dbReference>
<keyword evidence="7" id="KW-0865">Zymogen</keyword>
<dbReference type="GO" id="GO:0005576">
    <property type="term" value="C:extracellular region"/>
    <property type="evidence" value="ECO:0007669"/>
    <property type="project" value="UniProtKB-SubCell"/>
</dbReference>
<feature type="signal peptide" evidence="10">
    <location>
        <begin position="1"/>
        <end position="19"/>
    </location>
</feature>
<dbReference type="KEGG" id="pxu:106114539"/>
<dbReference type="PRINTS" id="PR00722">
    <property type="entry name" value="CHYMOTRYPSIN"/>
</dbReference>
<evidence type="ECO:0000256" key="1">
    <source>
        <dbReference type="ARBA" id="ARBA00004613"/>
    </source>
</evidence>
<dbReference type="FunFam" id="2.40.10.10:FF:000146">
    <property type="entry name" value="Serine protease 53"/>
    <property type="match status" value="1"/>
</dbReference>
<gene>
    <name evidence="12 13" type="primary">LOC106114539</name>
</gene>
<dbReference type="PANTHER" id="PTHR24252">
    <property type="entry name" value="ACROSIN-RELATED"/>
    <property type="match status" value="1"/>
</dbReference>
<evidence type="ECO:0000256" key="3">
    <source>
        <dbReference type="ARBA" id="ARBA00022670"/>
    </source>
</evidence>
<dbReference type="PROSITE" id="PS50240">
    <property type="entry name" value="TRYPSIN_DOM"/>
    <property type="match status" value="1"/>
</dbReference>
<dbReference type="Gene3D" id="2.40.10.10">
    <property type="entry name" value="Trypsin-like serine proteases"/>
    <property type="match status" value="1"/>
</dbReference>
<dbReference type="AlphaFoldDB" id="A0AAJ7E5A4"/>
<dbReference type="RefSeq" id="XP_013163261.1">
    <property type="nucleotide sequence ID" value="XM_013307807.1"/>
</dbReference>
<feature type="chain" id="PRO_5044708731" evidence="10">
    <location>
        <begin position="20"/>
        <end position="393"/>
    </location>
</feature>
<evidence type="ECO:0000256" key="4">
    <source>
        <dbReference type="ARBA" id="ARBA00022729"/>
    </source>
</evidence>